<comment type="caution">
    <text evidence="13">The sequence shown here is derived from an EMBL/GenBank/DDBJ whole genome shotgun (WGS) entry which is preliminary data.</text>
</comment>
<dbReference type="PROSITE" id="PS51007">
    <property type="entry name" value="CYTC"/>
    <property type="match status" value="3"/>
</dbReference>
<dbReference type="InterPro" id="IPR014353">
    <property type="entry name" value="Membr-bd_ADH_cyt_c"/>
</dbReference>
<sequence>MRTLHKSLIAAAVLFAVAYGGAAVLPQTRVPDTVTNVDLNNEELIKQGAYIARTADCVACHTSPNGAEYAGGLAMETPVGAIYSTNITPDKETGIGNYSLAQFIGAVKHGVRGDGQALYPAMPYPSYAIMPDEDLTALYAYFMAAVKPVKQQNADSTIPPVLNWRWPMAWWQLVFAPERDFVPDPNADEEINRGAYLVEGPGHCSACHTPRGIAYQELALKLSDGDEFLSGAVIDGWRAKSLRGEARGLASWSQEELEQFLSTGRTDKVAAFGAMADVIQHSTQYFTPEDISSMAKYLKNLPPVKGRETGMPAKTDTTTGDLLNGNYTSRGALLYTEHCTSCHRADGKGVERIFPALDGNSAIFANNAQSVIQITLEGGKMPGTPADRMAFTMPAFNHLSDRDLAEVINFIRNSWTNQAPEVRAVDIAKIRHFVSGKAPHINATGDQHE</sequence>
<feature type="binding site" description="covalent" evidence="9">
    <location>
        <position position="57"/>
    </location>
    <ligand>
        <name>heme c</name>
        <dbReference type="ChEBI" id="CHEBI:61717"/>
        <label>1</label>
    </ligand>
</feature>
<keyword evidence="6" id="KW-0677">Repeat</keyword>
<feature type="domain" description="Cytochrome c" evidence="12">
    <location>
        <begin position="326"/>
        <end position="415"/>
    </location>
</feature>
<keyword evidence="5 11" id="KW-0732">Signal</keyword>
<proteinExistence type="predicted"/>
<name>A0A918JQ57_9BURK</name>
<dbReference type="Gene3D" id="1.10.760.10">
    <property type="entry name" value="Cytochrome c-like domain"/>
    <property type="match status" value="3"/>
</dbReference>
<feature type="binding site" description="covalent" evidence="9">
    <location>
        <position position="207"/>
    </location>
    <ligand>
        <name>heme c</name>
        <dbReference type="ChEBI" id="CHEBI:61717"/>
        <label>2</label>
    </ligand>
</feature>
<evidence type="ECO:0000259" key="12">
    <source>
        <dbReference type="PROSITE" id="PS51007"/>
    </source>
</evidence>
<dbReference type="InterPro" id="IPR009056">
    <property type="entry name" value="Cyt_c-like_dom"/>
</dbReference>
<comment type="subcellular location">
    <subcellularLocation>
        <location evidence="1">Cell membrane</location>
    </subcellularLocation>
</comment>
<dbReference type="PANTHER" id="PTHR35008">
    <property type="entry name" value="BLL4482 PROTEIN-RELATED"/>
    <property type="match status" value="1"/>
</dbReference>
<protein>
    <submittedName>
        <fullName evidence="13">Alcohol dehydrogenase</fullName>
    </submittedName>
</protein>
<dbReference type="GO" id="GO:0005886">
    <property type="term" value="C:plasma membrane"/>
    <property type="evidence" value="ECO:0007669"/>
    <property type="project" value="UniProtKB-SubCell"/>
</dbReference>
<feature type="domain" description="Cytochrome c" evidence="12">
    <location>
        <begin position="43"/>
        <end position="146"/>
    </location>
</feature>
<evidence type="ECO:0000313" key="14">
    <source>
        <dbReference type="Proteomes" id="UP000608345"/>
    </source>
</evidence>
<keyword evidence="8" id="KW-0472">Membrane</keyword>
<evidence type="ECO:0000256" key="9">
    <source>
        <dbReference type="PIRSR" id="PIRSR000018-50"/>
    </source>
</evidence>
<evidence type="ECO:0000313" key="13">
    <source>
        <dbReference type="EMBL" id="GGW92970.1"/>
    </source>
</evidence>
<feature type="binding site" description="covalent" evidence="9">
    <location>
        <position position="342"/>
    </location>
    <ligand>
        <name>heme c</name>
        <dbReference type="ChEBI" id="CHEBI:61717"/>
        <label>3</label>
    </ligand>
</feature>
<organism evidence="13 14">
    <name type="scientific">Advenella faeciporci</name>
    <dbReference type="NCBI Taxonomy" id="797535"/>
    <lineage>
        <taxon>Bacteria</taxon>
        <taxon>Pseudomonadati</taxon>
        <taxon>Pseudomonadota</taxon>
        <taxon>Betaproteobacteria</taxon>
        <taxon>Burkholderiales</taxon>
        <taxon>Alcaligenaceae</taxon>
    </lineage>
</organism>
<feature type="binding site" description="axial binding residue" evidence="10">
    <location>
        <position position="343"/>
    </location>
    <ligand>
        <name>heme c</name>
        <dbReference type="ChEBI" id="CHEBI:61717"/>
        <label>3</label>
    </ligand>
    <ligandPart>
        <name>Fe</name>
        <dbReference type="ChEBI" id="CHEBI:18248"/>
    </ligandPart>
</feature>
<feature type="binding site" description="axial binding residue" evidence="10">
    <location>
        <position position="208"/>
    </location>
    <ligand>
        <name>heme c</name>
        <dbReference type="ChEBI" id="CHEBI:61717"/>
        <label>2</label>
    </ligand>
    <ligandPart>
        <name>Fe</name>
        <dbReference type="ChEBI" id="CHEBI:18248"/>
    </ligandPart>
</feature>
<feature type="domain" description="Cytochrome c" evidence="12">
    <location>
        <begin position="189"/>
        <end position="302"/>
    </location>
</feature>
<dbReference type="GO" id="GO:0020037">
    <property type="term" value="F:heme binding"/>
    <property type="evidence" value="ECO:0007669"/>
    <property type="project" value="InterPro"/>
</dbReference>
<evidence type="ECO:0000256" key="6">
    <source>
        <dbReference type="ARBA" id="ARBA00022737"/>
    </source>
</evidence>
<evidence type="ECO:0000256" key="11">
    <source>
        <dbReference type="SAM" id="SignalP"/>
    </source>
</evidence>
<dbReference type="GO" id="GO:0009055">
    <property type="term" value="F:electron transfer activity"/>
    <property type="evidence" value="ECO:0007669"/>
    <property type="project" value="InterPro"/>
</dbReference>
<dbReference type="GO" id="GO:0016614">
    <property type="term" value="F:oxidoreductase activity, acting on CH-OH group of donors"/>
    <property type="evidence" value="ECO:0007669"/>
    <property type="project" value="InterPro"/>
</dbReference>
<feature type="binding site" description="axial binding residue" evidence="10">
    <location>
        <position position="61"/>
    </location>
    <ligand>
        <name>heme c</name>
        <dbReference type="ChEBI" id="CHEBI:61717"/>
        <label>1</label>
    </ligand>
    <ligandPart>
        <name>Fe</name>
        <dbReference type="ChEBI" id="CHEBI:18248"/>
    </ligandPart>
</feature>
<evidence type="ECO:0000256" key="1">
    <source>
        <dbReference type="ARBA" id="ARBA00004236"/>
    </source>
</evidence>
<evidence type="ECO:0000256" key="4">
    <source>
        <dbReference type="ARBA" id="ARBA00022723"/>
    </source>
</evidence>
<keyword evidence="7 10" id="KW-0408">Iron</keyword>
<feature type="binding site" description="covalent" evidence="9">
    <location>
        <position position="60"/>
    </location>
    <ligand>
        <name>heme c</name>
        <dbReference type="ChEBI" id="CHEBI:61717"/>
        <label>1</label>
    </ligand>
</feature>
<feature type="binding site" description="covalent" evidence="9">
    <location>
        <position position="204"/>
    </location>
    <ligand>
        <name>heme c</name>
        <dbReference type="ChEBI" id="CHEBI:61717"/>
        <label>2</label>
    </ligand>
</feature>
<keyword evidence="3 9" id="KW-0349">Heme</keyword>
<evidence type="ECO:0000256" key="2">
    <source>
        <dbReference type="ARBA" id="ARBA00022475"/>
    </source>
</evidence>
<dbReference type="SUPFAM" id="SSF46626">
    <property type="entry name" value="Cytochrome c"/>
    <property type="match status" value="3"/>
</dbReference>
<dbReference type="AlphaFoldDB" id="A0A918JQ57"/>
<dbReference type="InterPro" id="IPR051459">
    <property type="entry name" value="Cytochrome_c-type_DH"/>
</dbReference>
<comment type="cofactor">
    <cofactor evidence="9">
        <name>heme c</name>
        <dbReference type="ChEBI" id="CHEBI:61717"/>
    </cofactor>
    <text evidence="9">Binds 3 heme c groups covalently per subunit.</text>
</comment>
<evidence type="ECO:0000256" key="10">
    <source>
        <dbReference type="PIRSR" id="PIRSR000018-51"/>
    </source>
</evidence>
<evidence type="ECO:0000256" key="5">
    <source>
        <dbReference type="ARBA" id="ARBA00022729"/>
    </source>
</evidence>
<dbReference type="Pfam" id="PF00034">
    <property type="entry name" value="Cytochrom_C"/>
    <property type="match status" value="2"/>
</dbReference>
<reference evidence="13" key="2">
    <citation type="submission" date="2020-09" db="EMBL/GenBank/DDBJ databases">
        <authorList>
            <person name="Sun Q."/>
            <person name="Kim S."/>
        </authorList>
    </citation>
    <scope>NUCLEOTIDE SEQUENCE</scope>
    <source>
        <strain evidence="13">KCTC 23732</strain>
    </source>
</reference>
<gene>
    <name evidence="13" type="ORF">GCM10011450_23700</name>
</gene>
<keyword evidence="14" id="KW-1185">Reference proteome</keyword>
<evidence type="ECO:0000256" key="8">
    <source>
        <dbReference type="ARBA" id="ARBA00023136"/>
    </source>
</evidence>
<feature type="chain" id="PRO_5037632092" evidence="11">
    <location>
        <begin position="23"/>
        <end position="449"/>
    </location>
</feature>
<dbReference type="PIRSF" id="PIRSF000018">
    <property type="entry name" value="Mb_ADH_cyt_c"/>
    <property type="match status" value="1"/>
</dbReference>
<dbReference type="EMBL" id="BMYS01000019">
    <property type="protein sequence ID" value="GGW92970.1"/>
    <property type="molecule type" value="Genomic_DNA"/>
</dbReference>
<dbReference type="RefSeq" id="WP_189385717.1">
    <property type="nucleotide sequence ID" value="NZ_BAABFY010000048.1"/>
</dbReference>
<dbReference type="GO" id="GO:0005506">
    <property type="term" value="F:iron ion binding"/>
    <property type="evidence" value="ECO:0007669"/>
    <property type="project" value="InterPro"/>
</dbReference>
<reference evidence="13" key="1">
    <citation type="journal article" date="2014" name="Int. J. Syst. Evol. Microbiol.">
        <title>Complete genome sequence of Corynebacterium casei LMG S-19264T (=DSM 44701T), isolated from a smear-ripened cheese.</title>
        <authorList>
            <consortium name="US DOE Joint Genome Institute (JGI-PGF)"/>
            <person name="Walter F."/>
            <person name="Albersmeier A."/>
            <person name="Kalinowski J."/>
            <person name="Ruckert C."/>
        </authorList>
    </citation>
    <scope>NUCLEOTIDE SEQUENCE</scope>
    <source>
        <strain evidence="13">KCTC 23732</strain>
    </source>
</reference>
<evidence type="ECO:0000256" key="3">
    <source>
        <dbReference type="ARBA" id="ARBA00022617"/>
    </source>
</evidence>
<accession>A0A918JQ57</accession>
<feature type="binding site" description="covalent" evidence="9">
    <location>
        <position position="339"/>
    </location>
    <ligand>
        <name>heme c</name>
        <dbReference type="ChEBI" id="CHEBI:61717"/>
        <label>3</label>
    </ligand>
</feature>
<dbReference type="PANTHER" id="PTHR35008:SF8">
    <property type="entry name" value="ALCOHOL DEHYDROGENASE CYTOCHROME C SUBUNIT"/>
    <property type="match status" value="1"/>
</dbReference>
<keyword evidence="2" id="KW-1003">Cell membrane</keyword>
<dbReference type="InterPro" id="IPR036909">
    <property type="entry name" value="Cyt_c-like_dom_sf"/>
</dbReference>
<dbReference type="Proteomes" id="UP000608345">
    <property type="component" value="Unassembled WGS sequence"/>
</dbReference>
<evidence type="ECO:0000256" key="7">
    <source>
        <dbReference type="ARBA" id="ARBA00023004"/>
    </source>
</evidence>
<keyword evidence="4 10" id="KW-0479">Metal-binding</keyword>
<feature type="signal peptide" evidence="11">
    <location>
        <begin position="1"/>
        <end position="22"/>
    </location>
</feature>